<keyword evidence="2" id="KW-0678">Repressor</keyword>
<evidence type="ECO:0000256" key="9">
    <source>
        <dbReference type="ARBA" id="ARBA00023242"/>
    </source>
</evidence>
<proteinExistence type="predicted"/>
<feature type="region of interest" description="Disordered" evidence="10">
    <location>
        <begin position="94"/>
        <end position="115"/>
    </location>
</feature>
<dbReference type="Proteomes" id="UP001321473">
    <property type="component" value="Unassembled WGS sequence"/>
</dbReference>
<accession>A0AAQ4FCT0</accession>
<name>A0AAQ4FCT0_AMBAM</name>
<evidence type="ECO:0000256" key="3">
    <source>
        <dbReference type="ARBA" id="ARBA00022723"/>
    </source>
</evidence>
<reference evidence="12 13" key="1">
    <citation type="journal article" date="2023" name="Arcadia Sci">
        <title>De novo assembly of a long-read Amblyomma americanum tick genome.</title>
        <authorList>
            <person name="Chou S."/>
            <person name="Poskanzer K.E."/>
            <person name="Rollins M."/>
            <person name="Thuy-Boun P.S."/>
        </authorList>
    </citation>
    <scope>NUCLEOTIDE SEQUENCE [LARGE SCALE GENOMIC DNA]</scope>
    <source>
        <strain evidence="12">F_SG_1</strain>
        <tissue evidence="12">Salivary glands</tissue>
    </source>
</reference>
<dbReference type="GO" id="GO:0008270">
    <property type="term" value="F:zinc ion binding"/>
    <property type="evidence" value="ECO:0007669"/>
    <property type="project" value="UniProtKB-KW"/>
</dbReference>
<evidence type="ECO:0000256" key="2">
    <source>
        <dbReference type="ARBA" id="ARBA00022491"/>
    </source>
</evidence>
<evidence type="ECO:0000259" key="11">
    <source>
        <dbReference type="Pfam" id="PF26014"/>
    </source>
</evidence>
<keyword evidence="8" id="KW-0804">Transcription</keyword>
<keyword evidence="9" id="KW-0539">Nucleus</keyword>
<organism evidence="12 13">
    <name type="scientific">Amblyomma americanum</name>
    <name type="common">Lone star tick</name>
    <dbReference type="NCBI Taxonomy" id="6943"/>
    <lineage>
        <taxon>Eukaryota</taxon>
        <taxon>Metazoa</taxon>
        <taxon>Ecdysozoa</taxon>
        <taxon>Arthropoda</taxon>
        <taxon>Chelicerata</taxon>
        <taxon>Arachnida</taxon>
        <taxon>Acari</taxon>
        <taxon>Parasitiformes</taxon>
        <taxon>Ixodida</taxon>
        <taxon>Ixodoidea</taxon>
        <taxon>Ixodidae</taxon>
        <taxon>Amblyomminae</taxon>
        <taxon>Amblyomma</taxon>
    </lineage>
</organism>
<evidence type="ECO:0000313" key="12">
    <source>
        <dbReference type="EMBL" id="KAK8784786.1"/>
    </source>
</evidence>
<comment type="caution">
    <text evidence="12">The sequence shown here is derived from an EMBL/GenBank/DDBJ whole genome shotgun (WGS) entry which is preliminary data.</text>
</comment>
<dbReference type="Pfam" id="PF26014">
    <property type="entry name" value="SH3_AEBP2_C"/>
    <property type="match status" value="1"/>
</dbReference>
<dbReference type="InterPro" id="IPR052130">
    <property type="entry name" value="AEBP2/jing_C2H2-ZnF"/>
</dbReference>
<evidence type="ECO:0000256" key="8">
    <source>
        <dbReference type="ARBA" id="ARBA00023163"/>
    </source>
</evidence>
<evidence type="ECO:0000256" key="10">
    <source>
        <dbReference type="SAM" id="MobiDB-lite"/>
    </source>
</evidence>
<evidence type="ECO:0000313" key="13">
    <source>
        <dbReference type="Proteomes" id="UP001321473"/>
    </source>
</evidence>
<dbReference type="InterPro" id="IPR059034">
    <property type="entry name" value="SH3_AEBP2_C"/>
</dbReference>
<feature type="domain" description="AEBP2-like C-terminal SH3" evidence="11">
    <location>
        <begin position="1"/>
        <end position="85"/>
    </location>
</feature>
<keyword evidence="3" id="KW-0479">Metal-binding</keyword>
<keyword evidence="4" id="KW-0677">Repeat</keyword>
<evidence type="ECO:0000256" key="7">
    <source>
        <dbReference type="ARBA" id="ARBA00023015"/>
    </source>
</evidence>
<evidence type="ECO:0000256" key="5">
    <source>
        <dbReference type="ARBA" id="ARBA00022771"/>
    </source>
</evidence>
<evidence type="ECO:0000256" key="1">
    <source>
        <dbReference type="ARBA" id="ARBA00004123"/>
    </source>
</evidence>
<gene>
    <name evidence="12" type="ORF">V5799_008849</name>
</gene>
<feature type="region of interest" description="Disordered" evidence="10">
    <location>
        <begin position="1"/>
        <end position="26"/>
    </location>
</feature>
<evidence type="ECO:0000256" key="4">
    <source>
        <dbReference type="ARBA" id="ARBA00022737"/>
    </source>
</evidence>
<keyword evidence="13" id="KW-1185">Reference proteome</keyword>
<dbReference type="PANTHER" id="PTHR46541">
    <property type="entry name" value="ZINC FINGER PROTEIN AEBP2"/>
    <property type="match status" value="1"/>
</dbReference>
<protein>
    <recommendedName>
        <fullName evidence="11">AEBP2-like C-terminal SH3 domain-containing protein</fullName>
    </recommendedName>
</protein>
<evidence type="ECO:0000256" key="6">
    <source>
        <dbReference type="ARBA" id="ARBA00022833"/>
    </source>
</evidence>
<comment type="subcellular location">
    <subcellularLocation>
        <location evidence="1">Nucleus</location>
    </subcellularLocation>
</comment>
<keyword evidence="6" id="KW-0862">Zinc</keyword>
<keyword evidence="7" id="KW-0805">Transcription regulation</keyword>
<dbReference type="AlphaFoldDB" id="A0AAQ4FCT0"/>
<sequence length="115" mass="12836">MEELRHRLADVSAPESPTEPHSWNGSTVTFHGTVVARRKENTGKVKVLLHWVPEHVLPDSWVSENQSTEKVVALSSLSADDLHVLNLWPKDLPSPCQESSCEGSSFAGGRRRKRK</sequence>
<dbReference type="PANTHER" id="PTHR46541:SF1">
    <property type="entry name" value="ZINC FINGER PROTEIN AEBP2"/>
    <property type="match status" value="1"/>
</dbReference>
<dbReference type="GO" id="GO:0006357">
    <property type="term" value="P:regulation of transcription by RNA polymerase II"/>
    <property type="evidence" value="ECO:0007669"/>
    <property type="project" value="TreeGrafter"/>
</dbReference>
<keyword evidence="5" id="KW-0863">Zinc-finger</keyword>
<dbReference type="GO" id="GO:0035098">
    <property type="term" value="C:ESC/E(Z) complex"/>
    <property type="evidence" value="ECO:0007669"/>
    <property type="project" value="TreeGrafter"/>
</dbReference>
<dbReference type="EMBL" id="JARKHS020004269">
    <property type="protein sequence ID" value="KAK8784786.1"/>
    <property type="molecule type" value="Genomic_DNA"/>
</dbReference>